<keyword evidence="2" id="KW-0472">Membrane</keyword>
<feature type="region of interest" description="Disordered" evidence="1">
    <location>
        <begin position="72"/>
        <end position="94"/>
    </location>
</feature>
<organism evidence="3 4">
    <name type="scientific">Lolium multiflorum</name>
    <name type="common">Italian ryegrass</name>
    <name type="synonym">Lolium perenne subsp. multiflorum</name>
    <dbReference type="NCBI Taxonomy" id="4521"/>
    <lineage>
        <taxon>Eukaryota</taxon>
        <taxon>Viridiplantae</taxon>
        <taxon>Streptophyta</taxon>
        <taxon>Embryophyta</taxon>
        <taxon>Tracheophyta</taxon>
        <taxon>Spermatophyta</taxon>
        <taxon>Magnoliopsida</taxon>
        <taxon>Liliopsida</taxon>
        <taxon>Poales</taxon>
        <taxon>Poaceae</taxon>
        <taxon>BOP clade</taxon>
        <taxon>Pooideae</taxon>
        <taxon>Poodae</taxon>
        <taxon>Poeae</taxon>
        <taxon>Poeae Chloroplast Group 2 (Poeae type)</taxon>
        <taxon>Loliodinae</taxon>
        <taxon>Loliinae</taxon>
        <taxon>Lolium</taxon>
    </lineage>
</organism>
<comment type="caution">
    <text evidence="3">The sequence shown here is derived from an EMBL/GenBank/DDBJ whole genome shotgun (WGS) entry which is preliminary data.</text>
</comment>
<evidence type="ECO:0000313" key="3">
    <source>
        <dbReference type="EMBL" id="KAK1670431.1"/>
    </source>
</evidence>
<gene>
    <name evidence="3" type="ORF">QYE76_058590</name>
</gene>
<keyword evidence="2" id="KW-0812">Transmembrane</keyword>
<evidence type="ECO:0000256" key="2">
    <source>
        <dbReference type="SAM" id="Phobius"/>
    </source>
</evidence>
<dbReference type="EMBL" id="JAUUTY010000003">
    <property type="protein sequence ID" value="KAK1670431.1"/>
    <property type="molecule type" value="Genomic_DNA"/>
</dbReference>
<keyword evidence="4" id="KW-1185">Reference proteome</keyword>
<proteinExistence type="predicted"/>
<sequence>MVGQSPSPPGRASSALAHASFRDAWMAPAMSLMDSHLSFGLVYLRLASVVIAPSAQAAGGMNARGINGGGWQMVGNGQRARPQRPQDKPHSPPSRLKLLLLRRARGKCFKCLSPEHRVAKCRNLAKCLLFGGFRHKAHSCMEKPDEASLPPPPSHPPAKPGVPAVPAAPVSMEAPASYPRRCPELVYAAAPRTAAMANVDHDLSRLGMEVVVVVFCPDLELFEVMRAFALQFGVEDAGVQVSVFTPREFLVVFDDMEARNMAVAWQGPLTLGSVLFMLSLWTCFRRAWADKLCYKVHVCLEGVPKQAWQPEAINGLFNASDIIDCMDNVVYSEQETACFRLWI</sequence>
<reference evidence="3" key="1">
    <citation type="submission" date="2023-07" db="EMBL/GenBank/DDBJ databases">
        <title>A chromosome-level genome assembly of Lolium multiflorum.</title>
        <authorList>
            <person name="Chen Y."/>
            <person name="Copetti D."/>
            <person name="Kolliker R."/>
            <person name="Studer B."/>
        </authorList>
    </citation>
    <scope>NUCLEOTIDE SEQUENCE</scope>
    <source>
        <strain evidence="3">02402/16</strain>
        <tissue evidence="3">Leaf</tissue>
    </source>
</reference>
<dbReference type="InterPro" id="IPR053253">
    <property type="entry name" value="Sex_diff_modulator"/>
</dbReference>
<keyword evidence="2" id="KW-1133">Transmembrane helix</keyword>
<feature type="region of interest" description="Disordered" evidence="1">
    <location>
        <begin position="142"/>
        <end position="162"/>
    </location>
</feature>
<evidence type="ECO:0000313" key="4">
    <source>
        <dbReference type="Proteomes" id="UP001231189"/>
    </source>
</evidence>
<dbReference type="Proteomes" id="UP001231189">
    <property type="component" value="Unassembled WGS sequence"/>
</dbReference>
<name>A0AAD8T751_LOLMU</name>
<feature type="transmembrane region" description="Helical" evidence="2">
    <location>
        <begin position="263"/>
        <end position="284"/>
    </location>
</feature>
<feature type="compositionally biased region" description="Pro residues" evidence="1">
    <location>
        <begin position="149"/>
        <end position="160"/>
    </location>
</feature>
<protein>
    <submittedName>
        <fullName evidence="3">Uncharacterized protein</fullName>
    </submittedName>
</protein>
<dbReference type="AlphaFoldDB" id="A0AAD8T751"/>
<dbReference type="PANTHER" id="PTHR33087">
    <property type="entry name" value="OS07G0539200 PROTEIN"/>
    <property type="match status" value="1"/>
</dbReference>
<accession>A0AAD8T751</accession>
<evidence type="ECO:0000256" key="1">
    <source>
        <dbReference type="SAM" id="MobiDB-lite"/>
    </source>
</evidence>
<dbReference type="PANTHER" id="PTHR33087:SF40">
    <property type="entry name" value="GENOME ASSEMBLY, CHROMOSOME: II"/>
    <property type="match status" value="1"/>
</dbReference>